<dbReference type="SUPFAM" id="SSF55031">
    <property type="entry name" value="Bacterial exopeptidase dimerisation domain"/>
    <property type="match status" value="1"/>
</dbReference>
<sequence>MIYIEKEILDIREEIIKVRRVLHQIPEVGFKEEKTNAFIIEKLQEYGIKVYKDVAKTGVIGYLKGNIGDRTIAFRADMDALSVEEKTNLSYASKHKGMMHACGHDGHMAIVLGLAKFLSLHAEKLRDNIVFLFQPAEEGPGGAKPMIEEGVIEKFQIDNIVGLHVYPEVEEGKIGCKEGPMMAQTGEFDIIINGQSGHGAIPQKAKDSIVIAADLISTYQTIISRNINPVEGAVLTIGKMYGGERRNIIAGDVTLEGTLRAFNEETYETIKERMIKIAKGIEIVHNCKIEVIFRDMYPAVINDKNLVEKLIKAVGKENVVNMEPQMISEDFSYFQRKIPGLFFFLGVRNEEKECIYPLHNNKFTFNEEILLTGVQVYLNLLRQINGLDKKL</sequence>
<dbReference type="GO" id="GO:0019877">
    <property type="term" value="P:diaminopimelate biosynthetic process"/>
    <property type="evidence" value="ECO:0007669"/>
    <property type="project" value="TreeGrafter"/>
</dbReference>
<dbReference type="Proteomes" id="UP000324646">
    <property type="component" value="Chromosome"/>
</dbReference>
<evidence type="ECO:0000256" key="1">
    <source>
        <dbReference type="ARBA" id="ARBA00022801"/>
    </source>
</evidence>
<keyword evidence="2" id="KW-0479">Metal-binding</keyword>
<dbReference type="PANTHER" id="PTHR11014:SF98">
    <property type="entry name" value="N-ACETYLDIAMINOPIMELATE DEACETYLASE"/>
    <property type="match status" value="1"/>
</dbReference>
<dbReference type="NCBIfam" id="TIGR01891">
    <property type="entry name" value="amidohydrolases"/>
    <property type="match status" value="1"/>
</dbReference>
<feature type="binding site" evidence="2">
    <location>
        <position position="138"/>
    </location>
    <ligand>
        <name>Mn(2+)</name>
        <dbReference type="ChEBI" id="CHEBI:29035"/>
        <label>2</label>
    </ligand>
</feature>
<accession>A0A5C0SDA9</accession>
<evidence type="ECO:0000256" key="2">
    <source>
        <dbReference type="PIRSR" id="PIRSR005962-1"/>
    </source>
</evidence>
<dbReference type="EMBL" id="CP042243">
    <property type="protein sequence ID" value="QEK12525.1"/>
    <property type="molecule type" value="Genomic_DNA"/>
</dbReference>
<dbReference type="Gene3D" id="3.40.630.10">
    <property type="entry name" value="Zn peptidases"/>
    <property type="match status" value="1"/>
</dbReference>
<gene>
    <name evidence="4" type="ORF">FQB35_09430</name>
</gene>
<dbReference type="Pfam" id="PF07687">
    <property type="entry name" value="M20_dimer"/>
    <property type="match status" value="1"/>
</dbReference>
<evidence type="ECO:0000313" key="5">
    <source>
        <dbReference type="Proteomes" id="UP000324646"/>
    </source>
</evidence>
<dbReference type="KEGG" id="crs:FQB35_09430"/>
<dbReference type="GO" id="GO:0050118">
    <property type="term" value="F:N-acetyldiaminopimelate deacetylase activity"/>
    <property type="evidence" value="ECO:0007669"/>
    <property type="project" value="UniProtKB-ARBA"/>
</dbReference>
<dbReference type="AlphaFoldDB" id="A0A5C0SDA9"/>
<keyword evidence="1 4" id="KW-0378">Hydrolase</keyword>
<protein>
    <submittedName>
        <fullName evidence="4">Amidohydrolase</fullName>
    </submittedName>
</protein>
<dbReference type="Gene3D" id="3.30.70.360">
    <property type="match status" value="1"/>
</dbReference>
<feature type="binding site" evidence="2">
    <location>
        <position position="104"/>
    </location>
    <ligand>
        <name>Mn(2+)</name>
        <dbReference type="ChEBI" id="CHEBI:29035"/>
        <label>2</label>
    </ligand>
</feature>
<feature type="binding site" evidence="2">
    <location>
        <position position="102"/>
    </location>
    <ligand>
        <name>Mn(2+)</name>
        <dbReference type="ChEBI" id="CHEBI:29035"/>
        <label>2</label>
    </ligand>
</feature>
<proteinExistence type="predicted"/>
<feature type="binding site" evidence="2">
    <location>
        <position position="164"/>
    </location>
    <ligand>
        <name>Mn(2+)</name>
        <dbReference type="ChEBI" id="CHEBI:29035"/>
        <label>2</label>
    </ligand>
</feature>
<evidence type="ECO:0000259" key="3">
    <source>
        <dbReference type="Pfam" id="PF07687"/>
    </source>
</evidence>
<dbReference type="OrthoDB" id="9776731at2"/>
<feature type="binding site" evidence="2">
    <location>
        <position position="359"/>
    </location>
    <ligand>
        <name>Mn(2+)</name>
        <dbReference type="ChEBI" id="CHEBI:29035"/>
        <label>2</label>
    </ligand>
</feature>
<keyword evidence="5" id="KW-1185">Reference proteome</keyword>
<dbReference type="InterPro" id="IPR011650">
    <property type="entry name" value="Peptidase_M20_dimer"/>
</dbReference>
<dbReference type="PIRSF" id="PIRSF005962">
    <property type="entry name" value="Pept_M20D_amidohydro"/>
    <property type="match status" value="1"/>
</dbReference>
<keyword evidence="2" id="KW-0464">Manganese</keyword>
<dbReference type="FunFam" id="3.30.70.360:FF:000001">
    <property type="entry name" value="N-acetyldiaminopimelate deacetylase"/>
    <property type="match status" value="1"/>
</dbReference>
<organism evidence="4 5">
    <name type="scientific">Crassaminicella thermophila</name>
    <dbReference type="NCBI Taxonomy" id="2599308"/>
    <lineage>
        <taxon>Bacteria</taxon>
        <taxon>Bacillati</taxon>
        <taxon>Bacillota</taxon>
        <taxon>Clostridia</taxon>
        <taxon>Eubacteriales</taxon>
        <taxon>Clostridiaceae</taxon>
        <taxon>Crassaminicella</taxon>
    </lineage>
</organism>
<name>A0A5C0SDA9_CRATE</name>
<dbReference type="RefSeq" id="WP_148809679.1">
    <property type="nucleotide sequence ID" value="NZ_CP042243.1"/>
</dbReference>
<dbReference type="InterPro" id="IPR036264">
    <property type="entry name" value="Bact_exopeptidase_dim_dom"/>
</dbReference>
<dbReference type="Pfam" id="PF01546">
    <property type="entry name" value="Peptidase_M20"/>
    <property type="match status" value="1"/>
</dbReference>
<reference evidence="4 5" key="1">
    <citation type="submission" date="2019-07" db="EMBL/GenBank/DDBJ databases">
        <title>Complete genome of Crassaminicella thermophila SY095.</title>
        <authorList>
            <person name="Li X."/>
        </authorList>
    </citation>
    <scope>NUCLEOTIDE SEQUENCE [LARGE SCALE GENOMIC DNA]</scope>
    <source>
        <strain evidence="4 5">SY095</strain>
    </source>
</reference>
<dbReference type="InterPro" id="IPR002933">
    <property type="entry name" value="Peptidase_M20"/>
</dbReference>
<comment type="cofactor">
    <cofactor evidence="2">
        <name>Mn(2+)</name>
        <dbReference type="ChEBI" id="CHEBI:29035"/>
    </cofactor>
    <text evidence="2">The Mn(2+) ion enhances activity.</text>
</comment>
<evidence type="ECO:0000313" key="4">
    <source>
        <dbReference type="EMBL" id="QEK12525.1"/>
    </source>
</evidence>
<dbReference type="InterPro" id="IPR017439">
    <property type="entry name" value="Amidohydrolase"/>
</dbReference>
<feature type="domain" description="Peptidase M20 dimerisation" evidence="3">
    <location>
        <begin position="188"/>
        <end position="279"/>
    </location>
</feature>
<dbReference type="GO" id="GO:0046872">
    <property type="term" value="F:metal ion binding"/>
    <property type="evidence" value="ECO:0007669"/>
    <property type="project" value="UniProtKB-KW"/>
</dbReference>
<dbReference type="PANTHER" id="PTHR11014">
    <property type="entry name" value="PEPTIDASE M20 FAMILY MEMBER"/>
    <property type="match status" value="1"/>
</dbReference>
<dbReference type="CDD" id="cd03886">
    <property type="entry name" value="M20_Acy1"/>
    <property type="match status" value="1"/>
</dbReference>
<dbReference type="SUPFAM" id="SSF53187">
    <property type="entry name" value="Zn-dependent exopeptidases"/>
    <property type="match status" value="1"/>
</dbReference>